<reference evidence="1 2" key="1">
    <citation type="journal article" date="2017" name="ISME J.">
        <title>Energy and carbon metabolisms in a deep terrestrial subsurface fluid microbial community.</title>
        <authorList>
            <person name="Momper L."/>
            <person name="Jungbluth S.P."/>
            <person name="Lee M.D."/>
            <person name="Amend J.P."/>
        </authorList>
    </citation>
    <scope>NUCLEOTIDE SEQUENCE [LARGE SCALE GENOMIC DNA]</scope>
    <source>
        <strain evidence="1">SURF_5</strain>
    </source>
</reference>
<gene>
    <name evidence="1" type="ORF">C4520_15700</name>
</gene>
<dbReference type="Proteomes" id="UP000265882">
    <property type="component" value="Unassembled WGS sequence"/>
</dbReference>
<dbReference type="Pfam" id="PF10923">
    <property type="entry name" value="BrxC_BrxD"/>
    <property type="match status" value="1"/>
</dbReference>
<proteinExistence type="predicted"/>
<evidence type="ECO:0000313" key="2">
    <source>
        <dbReference type="Proteomes" id="UP000265882"/>
    </source>
</evidence>
<evidence type="ECO:0000313" key="1">
    <source>
        <dbReference type="EMBL" id="RJP17728.1"/>
    </source>
</evidence>
<accession>A0A3A4N7K0</accession>
<name>A0A3A4N7K0_ABYX5</name>
<feature type="non-terminal residue" evidence="1">
    <location>
        <position position="1"/>
    </location>
</feature>
<dbReference type="InterPro" id="IPR021228">
    <property type="entry name" value="BrxD"/>
</dbReference>
<dbReference type="EMBL" id="QZKU01000111">
    <property type="protein sequence ID" value="RJP17728.1"/>
    <property type="molecule type" value="Genomic_DNA"/>
</dbReference>
<organism evidence="1 2">
    <name type="scientific">Abyssobacteria bacterium (strain SURF_5)</name>
    <dbReference type="NCBI Taxonomy" id="2093360"/>
    <lineage>
        <taxon>Bacteria</taxon>
        <taxon>Pseudomonadati</taxon>
        <taxon>Candidatus Hydrogenedentota</taxon>
        <taxon>Candidatus Abyssobacteria</taxon>
    </lineage>
</organism>
<sequence>LHFDFRKIEPPKNKGFLQIFDQTQAQSVQNELDISRYLVSKRPRVPDGTLYYSPSATVDVYELLRQFIDGTDEVDGLLVVVIAPIEFMNDERRGLNRYLALKLRISNEVQDQQMQNPLAALNRLSI</sequence>
<dbReference type="AlphaFoldDB" id="A0A3A4N7K0"/>
<comment type="caution">
    <text evidence="1">The sequence shown here is derived from an EMBL/GenBank/DDBJ whole genome shotgun (WGS) entry which is preliminary data.</text>
</comment>
<protein>
    <submittedName>
        <fullName evidence="1">Uncharacterized protein</fullName>
    </submittedName>
</protein>